<dbReference type="SUPFAM" id="SSF51230">
    <property type="entry name" value="Single hybrid motif"/>
    <property type="match status" value="1"/>
</dbReference>
<dbReference type="Gene3D" id="2.40.50.100">
    <property type="match status" value="1"/>
</dbReference>
<proteinExistence type="predicted"/>
<evidence type="ECO:0000313" key="1">
    <source>
        <dbReference type="EMBL" id="GAF96482.1"/>
    </source>
</evidence>
<evidence type="ECO:0008006" key="2">
    <source>
        <dbReference type="Google" id="ProtNLM"/>
    </source>
</evidence>
<comment type="caution">
    <text evidence="1">The sequence shown here is derived from an EMBL/GenBank/DDBJ whole genome shotgun (WGS) entry which is preliminary data.</text>
</comment>
<dbReference type="InterPro" id="IPR033753">
    <property type="entry name" value="GCV_H/Fam206"/>
</dbReference>
<sequence>MAVIKGYSMPDELYYTKDDCWVRVEGTKVTVGMTDFFQQEAGDIVFVDLPEEE</sequence>
<organism evidence="1">
    <name type="scientific">marine sediment metagenome</name>
    <dbReference type="NCBI Taxonomy" id="412755"/>
    <lineage>
        <taxon>unclassified sequences</taxon>
        <taxon>metagenomes</taxon>
        <taxon>ecological metagenomes</taxon>
    </lineage>
</organism>
<dbReference type="InterPro" id="IPR011053">
    <property type="entry name" value="Single_hybrid_motif"/>
</dbReference>
<reference evidence="1" key="1">
    <citation type="journal article" date="2014" name="Front. Microbiol.">
        <title>High frequency of phylogenetically diverse reductive dehalogenase-homologous genes in deep subseafloor sedimentary metagenomes.</title>
        <authorList>
            <person name="Kawai M."/>
            <person name="Futagami T."/>
            <person name="Toyoda A."/>
            <person name="Takaki Y."/>
            <person name="Nishi S."/>
            <person name="Hori S."/>
            <person name="Arai W."/>
            <person name="Tsubouchi T."/>
            <person name="Morono Y."/>
            <person name="Uchiyama I."/>
            <person name="Ito T."/>
            <person name="Fujiyama A."/>
            <person name="Inagaki F."/>
            <person name="Takami H."/>
        </authorList>
    </citation>
    <scope>NUCLEOTIDE SEQUENCE</scope>
    <source>
        <strain evidence="1">Expedition CK06-06</strain>
    </source>
</reference>
<feature type="non-terminal residue" evidence="1">
    <location>
        <position position="53"/>
    </location>
</feature>
<name>X0U806_9ZZZZ</name>
<dbReference type="Pfam" id="PF01597">
    <property type="entry name" value="GCV_H"/>
    <property type="match status" value="1"/>
</dbReference>
<dbReference type="EMBL" id="BARS01018622">
    <property type="protein sequence ID" value="GAF96482.1"/>
    <property type="molecule type" value="Genomic_DNA"/>
</dbReference>
<dbReference type="AlphaFoldDB" id="X0U806"/>
<protein>
    <recommendedName>
        <fullName evidence="2">Glycine cleavage system protein H</fullName>
    </recommendedName>
</protein>
<gene>
    <name evidence="1" type="ORF">S01H1_30282</name>
</gene>
<accession>X0U806</accession>